<dbReference type="PANTHER" id="PTHR11920:SF494">
    <property type="entry name" value="ATRIAL NATRIURETIC PEPTIDE RECEPTOR 2"/>
    <property type="match status" value="1"/>
</dbReference>
<evidence type="ECO:0000256" key="3">
    <source>
        <dbReference type="ARBA" id="ARBA00012202"/>
    </source>
</evidence>
<feature type="region of interest" description="Disordered" evidence="17">
    <location>
        <begin position="66"/>
        <end position="96"/>
    </location>
</feature>
<dbReference type="InterPro" id="IPR018297">
    <property type="entry name" value="A/G_cyclase_CS"/>
</dbReference>
<evidence type="ECO:0000256" key="8">
    <source>
        <dbReference type="ARBA" id="ARBA00022989"/>
    </source>
</evidence>
<comment type="subcellular location">
    <subcellularLocation>
        <location evidence="2">Cell membrane</location>
        <topology evidence="2">Single-pass type I membrane protein</topology>
    </subcellularLocation>
</comment>
<dbReference type="SMART" id="SM00044">
    <property type="entry name" value="CYCc"/>
    <property type="match status" value="1"/>
</dbReference>
<keyword evidence="14 16" id="KW-0141">cGMP biosynthesis</keyword>
<dbReference type="Gene3D" id="3.30.70.1230">
    <property type="entry name" value="Nucleotide cyclase"/>
    <property type="match status" value="1"/>
</dbReference>
<dbReference type="Proteomes" id="UP000093561">
    <property type="component" value="Unassembled WGS sequence"/>
</dbReference>
<evidence type="ECO:0000256" key="16">
    <source>
        <dbReference type="RuleBase" id="RU003431"/>
    </source>
</evidence>
<evidence type="ECO:0000256" key="9">
    <source>
        <dbReference type="ARBA" id="ARBA00023134"/>
    </source>
</evidence>
<name>A0AAF5Q2Q1_WUCBA</name>
<dbReference type="GO" id="GO:0004016">
    <property type="term" value="F:adenylate cyclase activity"/>
    <property type="evidence" value="ECO:0007669"/>
    <property type="project" value="TreeGrafter"/>
</dbReference>
<feature type="transmembrane region" description="Helical" evidence="18">
    <location>
        <begin position="612"/>
        <end position="635"/>
    </location>
</feature>
<dbReference type="InterPro" id="IPR001245">
    <property type="entry name" value="Ser-Thr/Tyr_kinase_cat_dom"/>
</dbReference>
<dbReference type="EC" id="4.6.1.2" evidence="3 16"/>
<dbReference type="InterPro" id="IPR001054">
    <property type="entry name" value="A/G_cyclase"/>
</dbReference>
<feature type="compositionally biased region" description="Low complexity" evidence="17">
    <location>
        <begin position="272"/>
        <end position="282"/>
    </location>
</feature>
<dbReference type="Pfam" id="PF01094">
    <property type="entry name" value="ANF_receptor"/>
    <property type="match status" value="1"/>
</dbReference>
<keyword evidence="8 18" id="KW-1133">Transmembrane helix</keyword>
<dbReference type="WBParaSite" id="mrna-Wban_08866">
    <property type="protein sequence ID" value="mrna-Wban_08866"/>
    <property type="gene ID" value="Wban_08866"/>
</dbReference>
<evidence type="ECO:0000259" key="20">
    <source>
        <dbReference type="PROSITE" id="PS50125"/>
    </source>
</evidence>
<evidence type="ECO:0000256" key="5">
    <source>
        <dbReference type="ARBA" id="ARBA00022692"/>
    </source>
</evidence>
<dbReference type="PROSITE" id="PS00452">
    <property type="entry name" value="GUANYLATE_CYCLASE_1"/>
    <property type="match status" value="1"/>
</dbReference>
<evidence type="ECO:0000256" key="1">
    <source>
        <dbReference type="ARBA" id="ARBA00001436"/>
    </source>
</evidence>
<dbReference type="SUPFAM" id="SSF53822">
    <property type="entry name" value="Periplasmic binding protein-like I"/>
    <property type="match status" value="2"/>
</dbReference>
<keyword evidence="7" id="KW-0547">Nucleotide-binding</keyword>
<protein>
    <recommendedName>
        <fullName evidence="3 16">Guanylate cyclase</fullName>
        <ecNumber evidence="3 16">4.6.1.2</ecNumber>
    </recommendedName>
</protein>
<keyword evidence="4" id="KW-1003">Cell membrane</keyword>
<feature type="domain" description="Protein kinase" evidence="19">
    <location>
        <begin position="838"/>
        <end position="1131"/>
    </location>
</feature>
<dbReference type="InterPro" id="IPR011009">
    <property type="entry name" value="Kinase-like_dom_sf"/>
</dbReference>
<dbReference type="PANTHER" id="PTHR11920">
    <property type="entry name" value="GUANYLYL CYCLASE"/>
    <property type="match status" value="1"/>
</dbReference>
<evidence type="ECO:0000256" key="18">
    <source>
        <dbReference type="SAM" id="Phobius"/>
    </source>
</evidence>
<dbReference type="InterPro" id="IPR001828">
    <property type="entry name" value="ANF_lig-bd_rcpt"/>
</dbReference>
<reference evidence="21" key="2">
    <citation type="journal article" date="2016" name="Mol. Ecol.">
        <title>Population genomics of the filarial nematode parasite Wuchereria bancrofti from mosquitoes.</title>
        <authorList>
            <person name="Small S.T."/>
            <person name="Reimer L.J."/>
            <person name="Tisch D.J."/>
            <person name="King C.L."/>
            <person name="Christensen B.M."/>
            <person name="Siba P.M."/>
            <person name="Kazura J.W."/>
            <person name="Serre D."/>
            <person name="Zimmerman P.A."/>
        </authorList>
    </citation>
    <scope>NUCLEOTIDE SEQUENCE</scope>
    <source>
        <strain evidence="21">pt0022</strain>
    </source>
</reference>
<keyword evidence="5 18" id="KW-0812">Transmembrane</keyword>
<dbReference type="Gene3D" id="3.40.50.2300">
    <property type="match status" value="3"/>
</dbReference>
<dbReference type="InterPro" id="IPR028082">
    <property type="entry name" value="Peripla_BP_I"/>
</dbReference>
<dbReference type="Gene3D" id="1.10.510.10">
    <property type="entry name" value="Transferase(Phosphotransferase) domain 1"/>
    <property type="match status" value="1"/>
</dbReference>
<reference evidence="22" key="3">
    <citation type="submission" date="2024-02" db="UniProtKB">
        <authorList>
            <consortium name="WormBaseParasite"/>
        </authorList>
    </citation>
    <scope>IDENTIFICATION</scope>
    <source>
        <strain evidence="22">pt0022</strain>
    </source>
</reference>
<feature type="compositionally biased region" description="Polar residues" evidence="17">
    <location>
        <begin position="259"/>
        <end position="271"/>
    </location>
</feature>
<feature type="region of interest" description="Disordered" evidence="17">
    <location>
        <begin position="794"/>
        <end position="822"/>
    </location>
</feature>
<evidence type="ECO:0000256" key="7">
    <source>
        <dbReference type="ARBA" id="ARBA00022741"/>
    </source>
</evidence>
<dbReference type="GO" id="GO:0005524">
    <property type="term" value="F:ATP binding"/>
    <property type="evidence" value="ECO:0007669"/>
    <property type="project" value="InterPro"/>
</dbReference>
<comment type="similarity">
    <text evidence="15">Belongs to the adenylyl cyclase class-4/guanylyl cyclase family.</text>
</comment>
<dbReference type="InterPro" id="IPR050401">
    <property type="entry name" value="Cyclic_nucleotide_synthase"/>
</dbReference>
<dbReference type="PROSITE" id="PS50125">
    <property type="entry name" value="GUANYLATE_CYCLASE_2"/>
    <property type="match status" value="1"/>
</dbReference>
<dbReference type="Pfam" id="PF07714">
    <property type="entry name" value="PK_Tyr_Ser-Thr"/>
    <property type="match status" value="1"/>
</dbReference>
<keyword evidence="13 15" id="KW-0456">Lyase</keyword>
<comment type="catalytic activity">
    <reaction evidence="1 16">
        <text>GTP = 3',5'-cyclic GMP + diphosphate</text>
        <dbReference type="Rhea" id="RHEA:13665"/>
        <dbReference type="ChEBI" id="CHEBI:33019"/>
        <dbReference type="ChEBI" id="CHEBI:37565"/>
        <dbReference type="ChEBI" id="CHEBI:57746"/>
        <dbReference type="EC" id="4.6.1.2"/>
    </reaction>
</comment>
<dbReference type="GO" id="GO:0004672">
    <property type="term" value="F:protein kinase activity"/>
    <property type="evidence" value="ECO:0007669"/>
    <property type="project" value="InterPro"/>
</dbReference>
<dbReference type="FunFam" id="1.10.510.10:FF:000420">
    <property type="entry name" value="Guanylate cyclase"/>
    <property type="match status" value="1"/>
</dbReference>
<dbReference type="GO" id="GO:0004383">
    <property type="term" value="F:guanylate cyclase activity"/>
    <property type="evidence" value="ECO:0007669"/>
    <property type="project" value="UniProtKB-EC"/>
</dbReference>
<dbReference type="GO" id="GO:0007168">
    <property type="term" value="P:receptor guanylyl cyclase signaling pathway"/>
    <property type="evidence" value="ECO:0007669"/>
    <property type="project" value="TreeGrafter"/>
</dbReference>
<evidence type="ECO:0000256" key="10">
    <source>
        <dbReference type="ARBA" id="ARBA00023136"/>
    </source>
</evidence>
<evidence type="ECO:0000313" key="22">
    <source>
        <dbReference type="WBParaSite" id="mrna-Wban_08866"/>
    </source>
</evidence>
<feature type="transmembrane region" description="Helical" evidence="18">
    <location>
        <begin position="6"/>
        <end position="22"/>
    </location>
</feature>
<dbReference type="PROSITE" id="PS50011">
    <property type="entry name" value="PROTEIN_KINASE_DOM"/>
    <property type="match status" value="1"/>
</dbReference>
<dbReference type="InterPro" id="IPR000719">
    <property type="entry name" value="Prot_kinase_dom"/>
</dbReference>
<keyword evidence="6" id="KW-0732">Signal</keyword>
<evidence type="ECO:0000256" key="4">
    <source>
        <dbReference type="ARBA" id="ARBA00022475"/>
    </source>
</evidence>
<sequence length="1395" mass="158228">MIDFGLSLMASIIVIKIITKFWSHFGYFHRKKQAAIISFIISIILFDNFVRATFGQIVTDTTSRSAINSPSRSAINSPSRSAINSPSRSAINSPSRSAINGHRLPFNILVVLPESESNNDNFGITMPKARPVIDISVMDAIRSGKIGADFLNFTYHDSKFSENANLAERFATLGVVTAYCSHRLDAILGFADSYSLATTSKITAAFGHGVPVITTAGMVSNLGDRQTYPFLTRMQGSYRQMADSMYKLIAYREEFEKGATSSDKNNGRSKTSGSNSRLHSSLRNRLPVQESHLSLGYQNLVLMYHDKRRAVNRPRLADGEVMVVESVSSHCYFTLYAIKNFFTEKSAYFKEAWKIQTPSLAFDEEIARIPGEIESWLKIVSELANVIILCASPNTVREIMLAAYDLGMATSGEYVFINIDVSTGSHAERPWLRSNDTTSLENEKAKKAYQALKTISLRRSDLDEYKNFESRVKERAEKKYNYSAKTGKEYEMNNFISAFYDALLLYAIALNETLSDGLDPRNGYNITSKMWSRTFVGITGNVSIDENGDRYSDYSLLDLDPQQDKFVEVAYYSGASNELKQVTEFHWVGGRPPKDSPICGWDHSKCPEGYPFYVYLLSGSAIFILILMSGFIYFWRRYRLEAELAAMSWKIRWEDLDGDELKKDKKKSRRIRRLHGFNFESEALLRSYSRTSNGSENFDEDEREFSIGRFRLEVSPISSSKAVWRSTSSNATRKFSALIDRKLSMFTRKKNSNQQDSTHMVQNHISKDFVHKMDAIARSGQYATISEGIESKDYDTVEGSEIPSPLSSISNPKRKSPGEDDFDLHAKKSLSLRNRKLSFAGFSIGSGGSVETIQMQNNVQIYTKTANYKGTIVAVKNLNIDPKKYPKLDLTRSMLMEFKRIKDLQHDHITRFTGACVDCPHYCLVQEYCPKGSLEDILENEKIELDKMMKYSLLHDLVKGMYFLHNTFVGSHGKLKSSNCVVDSRFVLKVTDFGFHELHAMEDESTEEIGEHAFYKRKLWTAPEILRNPTAYRANGTKAGDAYSFAIILHEMLFRKGAFYMTNEPSPKEICERVQRVPAYDEELYRPEIPESALIDDQIEPNLINLMVSCWAEEFHERPDFAVIRKVVRSLNKSNETSNVVDNLLKRMEQYANNLEGLVEERTQEYLAEKQKVEDLLHQLLPRSVADQLISGRAVQAEAFESVTIYFSDIVGFTALSSMSTPMQVVTLLNDLYMAFDGVVDNFKVYKVETIGDAYMVVSGLPERHNHHASQIAQMSLALLHKVKNFVIRHRPNEQLKLRIGIHSGPVVAGVVGCKMPRYCLFGDTVNTSSRMESTGLPLRIHVSSHTKTILNREDPGFQLVLRGEVEMKGKGKQITYWLKGYNDIRIPDFGPEFE</sequence>
<evidence type="ECO:0000259" key="19">
    <source>
        <dbReference type="PROSITE" id="PS50011"/>
    </source>
</evidence>
<dbReference type="InterPro" id="IPR029787">
    <property type="entry name" value="Nucleotide_cyclase"/>
</dbReference>
<evidence type="ECO:0000256" key="2">
    <source>
        <dbReference type="ARBA" id="ARBA00004251"/>
    </source>
</evidence>
<dbReference type="SUPFAM" id="SSF55073">
    <property type="entry name" value="Nucleotide cyclase"/>
    <property type="match status" value="1"/>
</dbReference>
<evidence type="ECO:0000256" key="11">
    <source>
        <dbReference type="ARBA" id="ARBA00023170"/>
    </source>
</evidence>
<dbReference type="SUPFAM" id="SSF56112">
    <property type="entry name" value="Protein kinase-like (PK-like)"/>
    <property type="match status" value="1"/>
</dbReference>
<dbReference type="PRINTS" id="PR00255">
    <property type="entry name" value="NATPEPTIDER"/>
</dbReference>
<evidence type="ECO:0000256" key="6">
    <source>
        <dbReference type="ARBA" id="ARBA00022729"/>
    </source>
</evidence>
<evidence type="ECO:0000256" key="15">
    <source>
        <dbReference type="RuleBase" id="RU000405"/>
    </source>
</evidence>
<keyword evidence="10 18" id="KW-0472">Membrane</keyword>
<keyword evidence="12" id="KW-0325">Glycoprotein</keyword>
<evidence type="ECO:0000256" key="12">
    <source>
        <dbReference type="ARBA" id="ARBA00023180"/>
    </source>
</evidence>
<reference evidence="21" key="1">
    <citation type="submission" date="2015-03" db="EMBL/GenBank/DDBJ databases">
        <title>Wuchereria bancrofti Genome Sequencing Papua New Guinea Strain.</title>
        <authorList>
            <person name="Small S.T."/>
            <person name="Serre D."/>
            <person name="Zimmerman P.A."/>
        </authorList>
    </citation>
    <scope>NUCLEOTIDE SEQUENCE [LARGE SCALE GENOMIC DNA]</scope>
    <source>
        <strain evidence="21">pt0022</strain>
    </source>
</reference>
<dbReference type="GO" id="GO:0005525">
    <property type="term" value="F:GTP binding"/>
    <property type="evidence" value="ECO:0007669"/>
    <property type="project" value="UniProtKB-KW"/>
</dbReference>
<dbReference type="CDD" id="cd07302">
    <property type="entry name" value="CHD"/>
    <property type="match status" value="1"/>
</dbReference>
<dbReference type="GO" id="GO:0005886">
    <property type="term" value="C:plasma membrane"/>
    <property type="evidence" value="ECO:0007669"/>
    <property type="project" value="UniProtKB-SubCell"/>
</dbReference>
<dbReference type="InterPro" id="IPR001170">
    <property type="entry name" value="ANPR/GUC"/>
</dbReference>
<dbReference type="GO" id="GO:0035556">
    <property type="term" value="P:intracellular signal transduction"/>
    <property type="evidence" value="ECO:0007669"/>
    <property type="project" value="InterPro"/>
</dbReference>
<dbReference type="GO" id="GO:0001653">
    <property type="term" value="F:peptide receptor activity"/>
    <property type="evidence" value="ECO:0007669"/>
    <property type="project" value="TreeGrafter"/>
</dbReference>
<organism evidence="21 22">
    <name type="scientific">Wuchereria bancrofti</name>
    <dbReference type="NCBI Taxonomy" id="6293"/>
    <lineage>
        <taxon>Eukaryota</taxon>
        <taxon>Metazoa</taxon>
        <taxon>Ecdysozoa</taxon>
        <taxon>Nematoda</taxon>
        <taxon>Chromadorea</taxon>
        <taxon>Rhabditida</taxon>
        <taxon>Spirurina</taxon>
        <taxon>Spiruromorpha</taxon>
        <taxon>Filarioidea</taxon>
        <taxon>Onchocercidae</taxon>
        <taxon>Wuchereria</taxon>
    </lineage>
</organism>
<evidence type="ECO:0000256" key="17">
    <source>
        <dbReference type="SAM" id="MobiDB-lite"/>
    </source>
</evidence>
<dbReference type="FunFam" id="3.30.70.1230:FF:000004">
    <property type="entry name" value="Guanylate cyclase"/>
    <property type="match status" value="1"/>
</dbReference>
<keyword evidence="9" id="KW-0342">GTP-binding</keyword>
<feature type="domain" description="Guanylate cyclase" evidence="20">
    <location>
        <begin position="1204"/>
        <end position="1333"/>
    </location>
</feature>
<evidence type="ECO:0000256" key="13">
    <source>
        <dbReference type="ARBA" id="ARBA00023239"/>
    </source>
</evidence>
<dbReference type="Pfam" id="PF00211">
    <property type="entry name" value="Guanylate_cyc"/>
    <property type="match status" value="1"/>
</dbReference>
<evidence type="ECO:0000256" key="14">
    <source>
        <dbReference type="ARBA" id="ARBA00023293"/>
    </source>
</evidence>
<accession>A0AAF5Q2Q1</accession>
<evidence type="ECO:0000313" key="21">
    <source>
        <dbReference type="Proteomes" id="UP000093561"/>
    </source>
</evidence>
<proteinExistence type="inferred from homology"/>
<feature type="region of interest" description="Disordered" evidence="17">
    <location>
        <begin position="259"/>
        <end position="282"/>
    </location>
</feature>
<keyword evidence="11" id="KW-0675">Receptor</keyword>